<dbReference type="PROSITE" id="PS51747">
    <property type="entry name" value="CYT_DCMP_DEAMINASES_2"/>
    <property type="match status" value="1"/>
</dbReference>
<dbReference type="eggNOG" id="COG1985">
    <property type="taxonomic scope" value="Bacteria"/>
</dbReference>
<organism evidence="3 4">
    <name type="scientific">Helicobacter macacae MIT 99-5501</name>
    <dbReference type="NCBI Taxonomy" id="1357400"/>
    <lineage>
        <taxon>Bacteria</taxon>
        <taxon>Pseudomonadati</taxon>
        <taxon>Campylobacterota</taxon>
        <taxon>Epsilonproteobacteria</taxon>
        <taxon>Campylobacterales</taxon>
        <taxon>Helicobacteraceae</taxon>
        <taxon>Helicobacter</taxon>
    </lineage>
</organism>
<dbReference type="PATRIC" id="fig|1357400.3.peg.96"/>
<dbReference type="Proteomes" id="UP000018731">
    <property type="component" value="Unassembled WGS sequence"/>
</dbReference>
<dbReference type="InterPro" id="IPR002125">
    <property type="entry name" value="CMP_dCMP_dom"/>
</dbReference>
<dbReference type="Gene3D" id="3.40.430.10">
    <property type="entry name" value="Dihydrofolate Reductase, subunit A"/>
    <property type="match status" value="1"/>
</dbReference>
<evidence type="ECO:0000256" key="1">
    <source>
        <dbReference type="SAM" id="MobiDB-lite"/>
    </source>
</evidence>
<feature type="domain" description="CMP/dCMP-type deaminase" evidence="2">
    <location>
        <begin position="4"/>
        <end position="153"/>
    </location>
</feature>
<protein>
    <recommendedName>
        <fullName evidence="2">CMP/dCMP-type deaminase domain-containing protein</fullName>
    </recommendedName>
</protein>
<proteinExistence type="predicted"/>
<dbReference type="OrthoDB" id="9800865at2"/>
<feature type="region of interest" description="Disordered" evidence="1">
    <location>
        <begin position="174"/>
        <end position="206"/>
    </location>
</feature>
<dbReference type="RefSeq" id="WP_023926739.1">
    <property type="nucleotide sequence ID" value="NZ_KI669454.1"/>
</dbReference>
<name>V8CCA8_9HELI</name>
<reference evidence="3 4" key="1">
    <citation type="journal article" date="2014" name="Genome Announc.">
        <title>Draft genome sequences of six enterohepatic helicobacter species isolated from humans and one from rhesus macaques.</title>
        <authorList>
            <person name="Shen Z."/>
            <person name="Sheh A."/>
            <person name="Young S.K."/>
            <person name="Abouelliel A."/>
            <person name="Ward D.V."/>
            <person name="Earl A.M."/>
            <person name="Fox J.G."/>
        </authorList>
    </citation>
    <scope>NUCLEOTIDE SEQUENCE [LARGE SCALE GENOMIC DNA]</scope>
    <source>
        <strain evidence="3 4">MIT 99-5501</strain>
    </source>
</reference>
<accession>V8CCA8</accession>
<evidence type="ECO:0000259" key="2">
    <source>
        <dbReference type="PROSITE" id="PS51747"/>
    </source>
</evidence>
<dbReference type="HOGENOM" id="CLU_036590_3_0_7"/>
<dbReference type="InterPro" id="IPR024072">
    <property type="entry name" value="DHFR-like_dom_sf"/>
</dbReference>
<dbReference type="GO" id="GO:0003824">
    <property type="term" value="F:catalytic activity"/>
    <property type="evidence" value="ECO:0007669"/>
    <property type="project" value="InterPro"/>
</dbReference>
<evidence type="ECO:0000313" key="4">
    <source>
        <dbReference type="Proteomes" id="UP000018731"/>
    </source>
</evidence>
<dbReference type="Gene3D" id="3.40.140.10">
    <property type="entry name" value="Cytidine Deaminase, domain 2"/>
    <property type="match status" value="1"/>
</dbReference>
<dbReference type="eggNOG" id="COG0117">
    <property type="taxonomic scope" value="Bacteria"/>
</dbReference>
<feature type="region of interest" description="Disordered" evidence="1">
    <location>
        <begin position="504"/>
        <end position="538"/>
    </location>
</feature>
<dbReference type="AlphaFoldDB" id="V8CCA8"/>
<dbReference type="Pfam" id="PF00383">
    <property type="entry name" value="dCMP_cyt_deam_1"/>
    <property type="match status" value="1"/>
</dbReference>
<dbReference type="SUPFAM" id="SSF53597">
    <property type="entry name" value="Dihydrofolate reductase-like"/>
    <property type="match status" value="1"/>
</dbReference>
<dbReference type="InterPro" id="IPR016193">
    <property type="entry name" value="Cytidine_deaminase-like"/>
</dbReference>
<sequence length="550" mass="61662">MFLTRDTLFMNHCIDLAWLAQTLTLPNPPVGALLLDKDYEIISSAIHLKAGTAHAEVLALLSGYEAMSGEKSALDKNSEPSKIHEFLCKNHKGLFRDKILLITLEPCNHYGKTPPCAKLLCELKPTKVIIAFKDKWGESSNGAQRLQSAGVKVEFLQDFQSAYLQNYSKDSDFQSRDLQNSRKNQNPDTQKQQNLAQNPSKNTYNLLPKSTNEKILDLLYPFLCLKENGRFNLFKLAMRANGDYKSGSISGVASRTFTHNQRCIAQTIIISGNTAINDTPRLDTRYADNLYAQKSSPKSLSQSSLDDFGLDFDDTNAAQQNPLASLAQNLTRNLTQSPSQKQQNLAQNLPNIEIFTRDKEALITKAKQDSKLANLLSQKRVSIKTSIDTLSLNSGFTIIEGGFPLLEVLIDKVDMLLLHISPSLLSATLEKKGQISKWKGSKYGDKKANEQNRLEQILRHFRILHTTILDDELGDAKNTAQNDSNNELFVQDFALDSQKYNTQNKKTSKIDSKPCTQNFQQKSTQETQETQKSQAKSQDLLVWLKPISPS</sequence>
<dbReference type="CDD" id="cd01284">
    <property type="entry name" value="Riboflavin_deaminase-reductase"/>
    <property type="match status" value="1"/>
</dbReference>
<keyword evidence="4" id="KW-1185">Reference proteome</keyword>
<dbReference type="SUPFAM" id="SSF53927">
    <property type="entry name" value="Cytidine deaminase-like"/>
    <property type="match status" value="1"/>
</dbReference>
<dbReference type="EMBL" id="AZJI01000001">
    <property type="protein sequence ID" value="ETD24737.1"/>
    <property type="molecule type" value="Genomic_DNA"/>
</dbReference>
<comment type="caution">
    <text evidence="3">The sequence shown here is derived from an EMBL/GenBank/DDBJ whole genome shotgun (WGS) entry which is preliminary data.</text>
</comment>
<evidence type="ECO:0000313" key="3">
    <source>
        <dbReference type="EMBL" id="ETD24737.1"/>
    </source>
</evidence>
<feature type="compositionally biased region" description="Low complexity" evidence="1">
    <location>
        <begin position="520"/>
        <end position="534"/>
    </location>
</feature>
<dbReference type="STRING" id="1357400.HMPREF2086_00070"/>
<gene>
    <name evidence="3" type="ORF">HMPREF2086_00070</name>
</gene>
<feature type="compositionally biased region" description="Polar residues" evidence="1">
    <location>
        <begin position="176"/>
        <end position="206"/>
    </location>
</feature>